<evidence type="ECO:0000256" key="5">
    <source>
        <dbReference type="ARBA" id="ARBA00022475"/>
    </source>
</evidence>
<dbReference type="SUPFAM" id="SSF144292">
    <property type="entry name" value="occludin/ELL-like"/>
    <property type="match status" value="1"/>
</dbReference>
<evidence type="ECO:0000256" key="13">
    <source>
        <dbReference type="SAM" id="MobiDB-lite"/>
    </source>
</evidence>
<feature type="transmembrane region" description="Helical" evidence="14">
    <location>
        <begin position="7"/>
        <end position="27"/>
    </location>
</feature>
<comment type="similarity">
    <text evidence="3 12">Belongs to the ELL/occludin family.</text>
</comment>
<keyword evidence="9" id="KW-0175">Coiled coil</keyword>
<dbReference type="PROSITE" id="PS51225">
    <property type="entry name" value="MARVEL"/>
    <property type="match status" value="1"/>
</dbReference>
<evidence type="ECO:0000256" key="11">
    <source>
        <dbReference type="PROSITE-ProRule" id="PRU00581"/>
    </source>
</evidence>
<feature type="region of interest" description="Disordered" evidence="13">
    <location>
        <begin position="67"/>
        <end position="136"/>
    </location>
</feature>
<dbReference type="GO" id="GO:0031410">
    <property type="term" value="C:cytoplasmic vesicle"/>
    <property type="evidence" value="ECO:0007669"/>
    <property type="project" value="TreeGrafter"/>
</dbReference>
<dbReference type="PROSITE" id="PS51980">
    <property type="entry name" value="OCEL"/>
    <property type="match status" value="1"/>
</dbReference>
<evidence type="ECO:0000256" key="1">
    <source>
        <dbReference type="ARBA" id="ARBA00004435"/>
    </source>
</evidence>
<organism evidence="17 18">
    <name type="scientific">Haplochromis burtoni</name>
    <name type="common">Burton's mouthbrooder</name>
    <name type="synonym">Chromis burtoni</name>
    <dbReference type="NCBI Taxonomy" id="8153"/>
    <lineage>
        <taxon>Eukaryota</taxon>
        <taxon>Metazoa</taxon>
        <taxon>Chordata</taxon>
        <taxon>Craniata</taxon>
        <taxon>Vertebrata</taxon>
        <taxon>Euteleostomi</taxon>
        <taxon>Actinopterygii</taxon>
        <taxon>Neopterygii</taxon>
        <taxon>Teleostei</taxon>
        <taxon>Neoteleostei</taxon>
        <taxon>Acanthomorphata</taxon>
        <taxon>Ovalentaria</taxon>
        <taxon>Cichlomorphae</taxon>
        <taxon>Cichliformes</taxon>
        <taxon>Cichlidae</taxon>
        <taxon>African cichlids</taxon>
        <taxon>Pseudocrenilabrinae</taxon>
        <taxon>Haplochromini</taxon>
        <taxon>Haplochromis</taxon>
    </lineage>
</organism>
<evidence type="ECO:0000259" key="16">
    <source>
        <dbReference type="PROSITE" id="PS51980"/>
    </source>
</evidence>
<dbReference type="Gene3D" id="6.10.140.340">
    <property type="match status" value="1"/>
</dbReference>
<keyword evidence="18" id="KW-1185">Reference proteome</keyword>
<feature type="transmembrane region" description="Helical" evidence="14">
    <location>
        <begin position="349"/>
        <end position="370"/>
    </location>
</feature>
<evidence type="ECO:0000256" key="6">
    <source>
        <dbReference type="ARBA" id="ARBA00022692"/>
    </source>
</evidence>
<dbReference type="Proteomes" id="UP000264840">
    <property type="component" value="Unplaced"/>
</dbReference>
<dbReference type="InterPro" id="IPR008253">
    <property type="entry name" value="Marvel"/>
</dbReference>
<dbReference type="AlphaFoldDB" id="A0A3Q2WY74"/>
<feature type="transmembrane region" description="Helical" evidence="14">
    <location>
        <begin position="400"/>
        <end position="424"/>
    </location>
</feature>
<evidence type="ECO:0000313" key="18">
    <source>
        <dbReference type="Proteomes" id="UP000264840"/>
    </source>
</evidence>
<feature type="compositionally biased region" description="Pro residues" evidence="13">
    <location>
        <begin position="100"/>
        <end position="110"/>
    </location>
</feature>
<feature type="region of interest" description="Disordered" evidence="13">
    <location>
        <begin position="153"/>
        <end position="203"/>
    </location>
</feature>
<evidence type="ECO:0000256" key="4">
    <source>
        <dbReference type="ARBA" id="ARBA00022427"/>
    </source>
</evidence>
<dbReference type="GO" id="GO:0016324">
    <property type="term" value="C:apical plasma membrane"/>
    <property type="evidence" value="ECO:0007669"/>
    <property type="project" value="TreeGrafter"/>
</dbReference>
<evidence type="ECO:0000259" key="15">
    <source>
        <dbReference type="PROSITE" id="PS51225"/>
    </source>
</evidence>
<reference evidence="17" key="1">
    <citation type="submission" date="2025-08" db="UniProtKB">
        <authorList>
            <consortium name="Ensembl"/>
        </authorList>
    </citation>
    <scope>IDENTIFICATION</scope>
</reference>
<keyword evidence="10 11" id="KW-0472">Membrane</keyword>
<feature type="compositionally biased region" description="Polar residues" evidence="13">
    <location>
        <begin position="153"/>
        <end position="164"/>
    </location>
</feature>
<dbReference type="STRING" id="8153.ENSHBUP00000027409"/>
<sequence>MCVCMYACMCAYVCVCVCVYIYIYIYISQYTKYLLINMSVHLGTITILMSYGGGSYGRTERVRHAPHYDQVPGSLPRSDSYDQQPLREQRAPHLAQSTDPLPPPPLPAQPPVGLEFDPSGSEDNTDLEPDPAIDIKPVHRFIPNSWKNFFRGSNRSSKKTWSMPTSSSNNNSTTDGVRCSPPHSPSLPASFQDKYGGSGSSYNSRKELLEARDGHDSVSGHTYHTGLTYSERVQEYHQRYAYMKSWAGLLRILGCVELLLGAGVFACVCAYIHKDNEWFNMFGYSSPGGAYGAGYYGGSIDGTSYYTGPKTPFVLVVAGLAWVVTVIMLVLGMTMYYRTILLDSSWWPLTEFIINLALALLYMAAGIVYVRDTTRGGLCSYPMFNNGINGAFCRTEAGQIAAIIFLFVTMLVYLIGAIVCLKLWRHEAARKYRERYGQEMQPSNIRAVQSLMVTDSAPAPRIPEKVQGSSVVPIHTAPKAVPAKVLQGAIPSGHIPKPVIVPDYIAKYPVIRSDEERDQYRAVFNDQYAEYKELHSEVQATLKKFNEMDAMMGSLPQHPTNQMEVDRINRILQEYQRKKNDPTFLEKKERCEYLKNKLSHIKQKIQEYDKVMEWNDGYS</sequence>
<keyword evidence="5" id="KW-1003">Cell membrane</keyword>
<dbReference type="PANTHER" id="PTHR23288">
    <property type="entry name" value="OCCLUDIN AND RNA POLYMERASE II ELONGATION FACTOR ELL"/>
    <property type="match status" value="1"/>
</dbReference>
<feature type="domain" description="MARVEL" evidence="15">
    <location>
        <begin position="245"/>
        <end position="425"/>
    </location>
</feature>
<evidence type="ECO:0000256" key="14">
    <source>
        <dbReference type="SAM" id="Phobius"/>
    </source>
</evidence>
<keyword evidence="8 14" id="KW-1133">Transmembrane helix</keyword>
<evidence type="ECO:0000256" key="2">
    <source>
        <dbReference type="ARBA" id="ARBA00004651"/>
    </source>
</evidence>
<evidence type="ECO:0000256" key="8">
    <source>
        <dbReference type="ARBA" id="ARBA00022989"/>
    </source>
</evidence>
<protein>
    <submittedName>
        <fullName evidence="17">MARVEL domain containing 2a</fullName>
    </submittedName>
</protein>
<feature type="transmembrane region" description="Helical" evidence="14">
    <location>
        <begin position="33"/>
        <end position="53"/>
    </location>
</feature>
<dbReference type="Pfam" id="PF07303">
    <property type="entry name" value="Occludin_ELL"/>
    <property type="match status" value="1"/>
</dbReference>
<dbReference type="InterPro" id="IPR010844">
    <property type="entry name" value="Occludin_ELL"/>
</dbReference>
<dbReference type="GO" id="GO:0005923">
    <property type="term" value="C:bicellular tight junction"/>
    <property type="evidence" value="ECO:0007669"/>
    <property type="project" value="UniProtKB-SubCell"/>
</dbReference>
<dbReference type="Pfam" id="PF01284">
    <property type="entry name" value="MARVEL"/>
    <property type="match status" value="1"/>
</dbReference>
<evidence type="ECO:0000256" key="7">
    <source>
        <dbReference type="ARBA" id="ARBA00022949"/>
    </source>
</evidence>
<feature type="compositionally biased region" description="Low complexity" evidence="13">
    <location>
        <begin position="165"/>
        <end position="174"/>
    </location>
</feature>
<evidence type="ECO:0000256" key="3">
    <source>
        <dbReference type="ARBA" id="ARBA00009171"/>
    </source>
</evidence>
<feature type="domain" description="OCEL" evidence="16">
    <location>
        <begin position="502"/>
        <end position="613"/>
    </location>
</feature>
<dbReference type="Ensembl" id="ENSHBUT00000000868.1">
    <property type="protein sequence ID" value="ENSHBUP00000027409.1"/>
    <property type="gene ID" value="ENSHBUG00000010592.1"/>
</dbReference>
<feature type="transmembrane region" description="Helical" evidence="14">
    <location>
        <begin position="313"/>
        <end position="337"/>
    </location>
</feature>
<evidence type="ECO:0000256" key="12">
    <source>
        <dbReference type="PROSITE-ProRule" id="PRU01324"/>
    </source>
</evidence>
<dbReference type="GeneTree" id="ENSGT00940000155771"/>
<keyword evidence="4" id="KW-0796">Tight junction</keyword>
<proteinExistence type="inferred from homology"/>
<dbReference type="InterPro" id="IPR031176">
    <property type="entry name" value="ELL/occludin"/>
</dbReference>
<reference evidence="17" key="2">
    <citation type="submission" date="2025-09" db="UniProtKB">
        <authorList>
            <consortium name="Ensembl"/>
        </authorList>
    </citation>
    <scope>IDENTIFICATION</scope>
</reference>
<keyword evidence="6 11" id="KW-0812">Transmembrane</keyword>
<comment type="subcellular location">
    <subcellularLocation>
        <location evidence="1">Cell junction</location>
        <location evidence="1">Tight junction</location>
    </subcellularLocation>
    <subcellularLocation>
        <location evidence="2">Cell membrane</location>
        <topology evidence="2">Multi-pass membrane protein</topology>
    </subcellularLocation>
</comment>
<evidence type="ECO:0000256" key="10">
    <source>
        <dbReference type="ARBA" id="ARBA00023136"/>
    </source>
</evidence>
<dbReference type="PANTHER" id="PTHR23288:SF3">
    <property type="entry name" value="MARVEL DOMAIN-CONTAINING PROTEIN 2"/>
    <property type="match status" value="1"/>
</dbReference>
<dbReference type="GO" id="GO:0070830">
    <property type="term" value="P:bicellular tight junction assembly"/>
    <property type="evidence" value="ECO:0007669"/>
    <property type="project" value="TreeGrafter"/>
</dbReference>
<evidence type="ECO:0000313" key="17">
    <source>
        <dbReference type="Ensembl" id="ENSHBUP00000027409.1"/>
    </source>
</evidence>
<name>A0A3Q2WY74_HAPBU</name>
<accession>A0A3Q2WY74</accession>
<evidence type="ECO:0000256" key="9">
    <source>
        <dbReference type="ARBA" id="ARBA00023054"/>
    </source>
</evidence>
<feature type="transmembrane region" description="Helical" evidence="14">
    <location>
        <begin position="249"/>
        <end position="273"/>
    </location>
</feature>
<keyword evidence="7" id="KW-0965">Cell junction</keyword>